<organism evidence="3 4">
    <name type="scientific">Acidovorax soli</name>
    <dbReference type="NCBI Taxonomy" id="592050"/>
    <lineage>
        <taxon>Bacteria</taxon>
        <taxon>Pseudomonadati</taxon>
        <taxon>Pseudomonadota</taxon>
        <taxon>Betaproteobacteria</taxon>
        <taxon>Burkholderiales</taxon>
        <taxon>Comamonadaceae</taxon>
        <taxon>Acidovorax</taxon>
    </lineage>
</organism>
<feature type="transmembrane region" description="Helical" evidence="1">
    <location>
        <begin position="153"/>
        <end position="175"/>
    </location>
</feature>
<dbReference type="GO" id="GO:0016020">
    <property type="term" value="C:membrane"/>
    <property type="evidence" value="ECO:0007669"/>
    <property type="project" value="InterPro"/>
</dbReference>
<keyword evidence="1" id="KW-0812">Transmembrane</keyword>
<feature type="transmembrane region" description="Helical" evidence="1">
    <location>
        <begin position="12"/>
        <end position="32"/>
    </location>
</feature>
<comment type="caution">
    <text evidence="3">The sequence shown here is derived from an EMBL/GenBank/DDBJ whole genome shotgun (WGS) entry which is preliminary data.</text>
</comment>
<evidence type="ECO:0000256" key="1">
    <source>
        <dbReference type="SAM" id="Phobius"/>
    </source>
</evidence>
<dbReference type="PANTHER" id="PTHR22911">
    <property type="entry name" value="ACYL-MALONYL CONDENSING ENZYME-RELATED"/>
    <property type="match status" value="1"/>
</dbReference>
<feature type="transmembrane region" description="Helical" evidence="1">
    <location>
        <begin position="216"/>
        <end position="235"/>
    </location>
</feature>
<keyword evidence="1" id="KW-0472">Membrane</keyword>
<gene>
    <name evidence="3" type="ORF">HNP48_004498</name>
</gene>
<dbReference type="AlphaFoldDB" id="A0A7X0PHD9"/>
<evidence type="ECO:0000313" key="3">
    <source>
        <dbReference type="EMBL" id="MBB6561804.1"/>
    </source>
</evidence>
<feature type="transmembrane region" description="Helical" evidence="1">
    <location>
        <begin position="247"/>
        <end position="265"/>
    </location>
</feature>
<feature type="transmembrane region" description="Helical" evidence="1">
    <location>
        <begin position="104"/>
        <end position="123"/>
    </location>
</feature>
<evidence type="ECO:0000259" key="2">
    <source>
        <dbReference type="Pfam" id="PF00892"/>
    </source>
</evidence>
<dbReference type="InterPro" id="IPR037185">
    <property type="entry name" value="EmrE-like"/>
</dbReference>
<feature type="transmembrane region" description="Helical" evidence="1">
    <location>
        <begin position="76"/>
        <end position="98"/>
    </location>
</feature>
<accession>A0A7X0PHD9</accession>
<dbReference type="Pfam" id="PF00892">
    <property type="entry name" value="EamA"/>
    <property type="match status" value="2"/>
</dbReference>
<sequence length="296" mass="30991">MAGARAAVLTHGRAVWLMVVVTLMWSIAGVVTRHLEAARSFEVTFWRSLFTLAALLVILPALQGRAVFASMRKSGGALWIAGLCWAVMFTAFMVAILLMPVANVLVTMAVAPLLTALLARIFIGHHIAPRTWAAIGVAGLGIAWMYGSEMAGLPLVGTLVALCVPIAGAVNWTVVQHSQRHGHRVDLVPAVLVGAVLSVVATLPLALPFQASAHDLALLALLGVVQLAIPCVLAVRCGQVLKAPEIALLSLLEVIFGILLAWVGAGEEPGAAVLAGGALVIGALVFNELLAWKEQQ</sequence>
<feature type="transmembrane region" description="Helical" evidence="1">
    <location>
        <begin position="187"/>
        <end position="210"/>
    </location>
</feature>
<feature type="transmembrane region" description="Helical" evidence="1">
    <location>
        <begin position="271"/>
        <end position="292"/>
    </location>
</feature>
<dbReference type="SUPFAM" id="SSF103481">
    <property type="entry name" value="Multidrug resistance efflux transporter EmrE"/>
    <property type="match status" value="2"/>
</dbReference>
<feature type="domain" description="EamA" evidence="2">
    <location>
        <begin position="157"/>
        <end position="286"/>
    </location>
</feature>
<dbReference type="Proteomes" id="UP000575083">
    <property type="component" value="Unassembled WGS sequence"/>
</dbReference>
<keyword evidence="4" id="KW-1185">Reference proteome</keyword>
<evidence type="ECO:0000313" key="4">
    <source>
        <dbReference type="Proteomes" id="UP000575083"/>
    </source>
</evidence>
<keyword evidence="1" id="KW-1133">Transmembrane helix</keyword>
<dbReference type="InterPro" id="IPR000620">
    <property type="entry name" value="EamA_dom"/>
</dbReference>
<dbReference type="RefSeq" id="WP_260420332.1">
    <property type="nucleotide sequence ID" value="NZ_JACHLK010000009.1"/>
</dbReference>
<feature type="domain" description="EamA" evidence="2">
    <location>
        <begin position="14"/>
        <end position="146"/>
    </location>
</feature>
<name>A0A7X0PHD9_9BURK</name>
<protein>
    <submittedName>
        <fullName evidence="3">Drug/metabolite transporter (DMT)-like permease</fullName>
    </submittedName>
</protein>
<feature type="transmembrane region" description="Helical" evidence="1">
    <location>
        <begin position="130"/>
        <end position="147"/>
    </location>
</feature>
<reference evidence="3 4" key="1">
    <citation type="submission" date="2020-08" db="EMBL/GenBank/DDBJ databases">
        <title>Functional genomics of gut bacteria from endangered species of beetles.</title>
        <authorList>
            <person name="Carlos-Shanley C."/>
        </authorList>
    </citation>
    <scope>NUCLEOTIDE SEQUENCE [LARGE SCALE GENOMIC DNA]</scope>
    <source>
        <strain evidence="3 4">S00198</strain>
    </source>
</reference>
<feature type="transmembrane region" description="Helical" evidence="1">
    <location>
        <begin position="44"/>
        <end position="64"/>
    </location>
</feature>
<dbReference type="PANTHER" id="PTHR22911:SF135">
    <property type="entry name" value="BLR4310 PROTEIN"/>
    <property type="match status" value="1"/>
</dbReference>
<dbReference type="EMBL" id="JACHLK010000009">
    <property type="protein sequence ID" value="MBB6561804.1"/>
    <property type="molecule type" value="Genomic_DNA"/>
</dbReference>
<proteinExistence type="predicted"/>